<protein>
    <submittedName>
        <fullName evidence="2">Uncharacterized protein</fullName>
    </submittedName>
</protein>
<keyword evidence="3" id="KW-1185">Reference proteome</keyword>
<proteinExistence type="predicted"/>
<organism evidence="2 3">
    <name type="scientific">Talaromyces proteolyticus</name>
    <dbReference type="NCBI Taxonomy" id="1131652"/>
    <lineage>
        <taxon>Eukaryota</taxon>
        <taxon>Fungi</taxon>
        <taxon>Dikarya</taxon>
        <taxon>Ascomycota</taxon>
        <taxon>Pezizomycotina</taxon>
        <taxon>Eurotiomycetes</taxon>
        <taxon>Eurotiomycetidae</taxon>
        <taxon>Eurotiales</taxon>
        <taxon>Trichocomaceae</taxon>
        <taxon>Talaromyces</taxon>
        <taxon>Talaromyces sect. Bacilispori</taxon>
    </lineage>
</organism>
<dbReference type="RefSeq" id="XP_046074070.1">
    <property type="nucleotide sequence ID" value="XM_046215636.1"/>
</dbReference>
<feature type="region of interest" description="Disordered" evidence="1">
    <location>
        <begin position="38"/>
        <end position="159"/>
    </location>
</feature>
<dbReference type="AlphaFoldDB" id="A0AAD4KZY1"/>
<dbReference type="GeneID" id="70245923"/>
<feature type="compositionally biased region" description="Polar residues" evidence="1">
    <location>
        <begin position="84"/>
        <end position="95"/>
    </location>
</feature>
<gene>
    <name evidence="2" type="ORF">BGW36DRAFT_374010</name>
</gene>
<feature type="compositionally biased region" description="Acidic residues" evidence="1">
    <location>
        <begin position="148"/>
        <end position="159"/>
    </location>
</feature>
<feature type="compositionally biased region" description="Basic and acidic residues" evidence="1">
    <location>
        <begin position="299"/>
        <end position="328"/>
    </location>
</feature>
<reference evidence="2" key="1">
    <citation type="submission" date="2021-12" db="EMBL/GenBank/DDBJ databases">
        <title>Convergent genome expansion in fungi linked to evolution of root-endophyte symbiosis.</title>
        <authorList>
            <consortium name="DOE Joint Genome Institute"/>
            <person name="Ke Y.-H."/>
            <person name="Bonito G."/>
            <person name="Liao H.-L."/>
            <person name="Looney B."/>
            <person name="Rojas-Flechas A."/>
            <person name="Nash J."/>
            <person name="Hameed K."/>
            <person name="Schadt C."/>
            <person name="Martin F."/>
            <person name="Crous P.W."/>
            <person name="Miettinen O."/>
            <person name="Magnuson J.K."/>
            <person name="Labbe J."/>
            <person name="Jacobson D."/>
            <person name="Doktycz M.J."/>
            <person name="Veneault-Fourrey C."/>
            <person name="Kuo A."/>
            <person name="Mondo S."/>
            <person name="Calhoun S."/>
            <person name="Riley R."/>
            <person name="Ohm R."/>
            <person name="LaButti K."/>
            <person name="Andreopoulos B."/>
            <person name="Pangilinan J."/>
            <person name="Nolan M."/>
            <person name="Tritt A."/>
            <person name="Clum A."/>
            <person name="Lipzen A."/>
            <person name="Daum C."/>
            <person name="Barry K."/>
            <person name="Grigoriev I.V."/>
            <person name="Vilgalys R."/>
        </authorList>
    </citation>
    <scope>NUCLEOTIDE SEQUENCE</scope>
    <source>
        <strain evidence="2">PMI_201</strain>
    </source>
</reference>
<dbReference type="Proteomes" id="UP001201262">
    <property type="component" value="Unassembled WGS sequence"/>
</dbReference>
<name>A0AAD4KZY1_9EURO</name>
<sequence>MPAHEAPRLILEKSKTVRRRYQRSNKRFQFTASQIQRIEREEERDRKAQQLRDREKRKLANKKKKAEKEAKEREERKRLGLPNPNATKISASQPLMLNFFGKKKETKEDSEDRDEEDEESEKESEKSGVEETEDVLPHNAEEQHVAAEPEDSDTITEFGDDWFDDNLIVDGQSCGDIHNRVLDSGISSHAVAHDAIVHGDRPPLQRKETDLPLVNTINKLCESFEDDTSHLLSDLDPSLLEVLDNTEQTDQDSKKTANITNEILPLQETAQDLKVMPTSPRAGSATPHNQNGARAHSPRASDRTGETQRETDDYKENWHPNIPRDGREVNQPPTARRQSSLSQSSISSGTRRALEVLSSSDIASVDENDEAGVEATEKARVEAKEAKPEGMEVDQKASIDKKEFDIHVDTDDEYGDLDLCTQDLMYLDDMVGRR</sequence>
<feature type="compositionally biased region" description="Basic and acidic residues" evidence="1">
    <location>
        <begin position="38"/>
        <end position="58"/>
    </location>
</feature>
<feature type="compositionally biased region" description="Acidic residues" evidence="1">
    <location>
        <begin position="108"/>
        <end position="122"/>
    </location>
</feature>
<feature type="compositionally biased region" description="Basic and acidic residues" evidence="1">
    <location>
        <begin position="66"/>
        <end position="78"/>
    </location>
</feature>
<feature type="compositionally biased region" description="Basic and acidic residues" evidence="1">
    <location>
        <begin position="123"/>
        <end position="147"/>
    </location>
</feature>
<feature type="region of interest" description="Disordered" evidence="1">
    <location>
        <begin position="277"/>
        <end position="353"/>
    </location>
</feature>
<accession>A0AAD4KZY1</accession>
<feature type="compositionally biased region" description="Low complexity" evidence="1">
    <location>
        <begin position="338"/>
        <end position="348"/>
    </location>
</feature>
<evidence type="ECO:0000313" key="3">
    <source>
        <dbReference type="Proteomes" id="UP001201262"/>
    </source>
</evidence>
<evidence type="ECO:0000313" key="2">
    <source>
        <dbReference type="EMBL" id="KAH8700364.1"/>
    </source>
</evidence>
<evidence type="ECO:0000256" key="1">
    <source>
        <dbReference type="SAM" id="MobiDB-lite"/>
    </source>
</evidence>
<dbReference type="EMBL" id="JAJTJA010000004">
    <property type="protein sequence ID" value="KAH8700364.1"/>
    <property type="molecule type" value="Genomic_DNA"/>
</dbReference>
<comment type="caution">
    <text evidence="2">The sequence shown here is derived from an EMBL/GenBank/DDBJ whole genome shotgun (WGS) entry which is preliminary data.</text>
</comment>